<feature type="signal peptide" evidence="1">
    <location>
        <begin position="1"/>
        <end position="20"/>
    </location>
</feature>
<dbReference type="EMBL" id="BLLK01000045">
    <property type="protein sequence ID" value="GFH52522.1"/>
    <property type="molecule type" value="Genomic_DNA"/>
</dbReference>
<organism evidence="2 3">
    <name type="scientific">Chaetoceros tenuissimus</name>
    <dbReference type="NCBI Taxonomy" id="426638"/>
    <lineage>
        <taxon>Eukaryota</taxon>
        <taxon>Sar</taxon>
        <taxon>Stramenopiles</taxon>
        <taxon>Ochrophyta</taxon>
        <taxon>Bacillariophyta</taxon>
        <taxon>Coscinodiscophyceae</taxon>
        <taxon>Chaetocerotophycidae</taxon>
        <taxon>Chaetocerotales</taxon>
        <taxon>Chaetocerotaceae</taxon>
        <taxon>Chaetoceros</taxon>
    </lineage>
</organism>
<evidence type="ECO:0000313" key="3">
    <source>
        <dbReference type="Proteomes" id="UP001054902"/>
    </source>
</evidence>
<gene>
    <name evidence="2" type="ORF">CTEN210_08998</name>
</gene>
<reference evidence="2 3" key="1">
    <citation type="journal article" date="2021" name="Sci. Rep.">
        <title>The genome of the diatom Chaetoceros tenuissimus carries an ancient integrated fragment of an extant virus.</title>
        <authorList>
            <person name="Hongo Y."/>
            <person name="Kimura K."/>
            <person name="Takaki Y."/>
            <person name="Yoshida Y."/>
            <person name="Baba S."/>
            <person name="Kobayashi G."/>
            <person name="Nagasaki K."/>
            <person name="Hano T."/>
            <person name="Tomaru Y."/>
        </authorList>
    </citation>
    <scope>NUCLEOTIDE SEQUENCE [LARGE SCALE GENOMIC DNA]</scope>
    <source>
        <strain evidence="2 3">NIES-3715</strain>
    </source>
</reference>
<feature type="chain" id="PRO_5042076583" description="Apple domain-containing protein" evidence="1">
    <location>
        <begin position="21"/>
        <end position="205"/>
    </location>
</feature>
<dbReference type="AlphaFoldDB" id="A0AAD3CUX8"/>
<accession>A0AAD3CUX8</accession>
<dbReference type="Proteomes" id="UP001054902">
    <property type="component" value="Unassembled WGS sequence"/>
</dbReference>
<name>A0AAD3CUX8_9STRA</name>
<protein>
    <recommendedName>
        <fullName evidence="4">Apple domain-containing protein</fullName>
    </recommendedName>
</protein>
<evidence type="ECO:0000256" key="1">
    <source>
        <dbReference type="SAM" id="SignalP"/>
    </source>
</evidence>
<evidence type="ECO:0000313" key="2">
    <source>
        <dbReference type="EMBL" id="GFH52522.1"/>
    </source>
</evidence>
<comment type="caution">
    <text evidence="2">The sequence shown here is derived from an EMBL/GenBank/DDBJ whole genome shotgun (WGS) entry which is preliminary data.</text>
</comment>
<keyword evidence="1" id="KW-0732">Signal</keyword>
<proteinExistence type="predicted"/>
<evidence type="ECO:0008006" key="4">
    <source>
        <dbReference type="Google" id="ProtNLM"/>
    </source>
</evidence>
<keyword evidence="3" id="KW-1185">Reference proteome</keyword>
<sequence length="205" mass="22358">MKASVFLFTILSLFTSTAHAGTITIDWGDEIVCDDSLEEGEICSGKIKTLMGEDLKFEGSASTLLFDDEETWGNCTLANATDIGSTFDSTPEGEKKVKGGRYFANDDSCSKRYKVIFKPKKFDKPEKKTSCSGTVIDTELGSDGKKCMKICKFELSNCGGYELVNNRGQKSCTFYEIGAELGVETARTKCRLAKAGPLKNIVLGE</sequence>